<comment type="similarity">
    <text evidence="2">Belongs to the BIG1 family.</text>
</comment>
<dbReference type="GO" id="GO:0009272">
    <property type="term" value="P:fungal-type cell wall biogenesis"/>
    <property type="evidence" value="ECO:0007669"/>
    <property type="project" value="TreeGrafter"/>
</dbReference>
<dbReference type="InterPro" id="IPR046756">
    <property type="entry name" value="VAS1/VOA1_TM"/>
</dbReference>
<dbReference type="AlphaFoldDB" id="A0A369J092"/>
<keyword evidence="8 10" id="KW-0472">Membrane</keyword>
<dbReference type="Proteomes" id="UP000076154">
    <property type="component" value="Unassembled WGS sequence"/>
</dbReference>
<name>A0A369J092_HYPMA</name>
<dbReference type="GO" id="GO:0071555">
    <property type="term" value="P:cell wall organization"/>
    <property type="evidence" value="ECO:0007669"/>
    <property type="project" value="UniProtKB-KW"/>
</dbReference>
<evidence type="ECO:0000256" key="4">
    <source>
        <dbReference type="ARBA" id="ARBA00022692"/>
    </source>
</evidence>
<keyword evidence="14" id="KW-1185">Reference proteome</keyword>
<evidence type="ECO:0000256" key="8">
    <source>
        <dbReference type="ARBA" id="ARBA00023136"/>
    </source>
</evidence>
<evidence type="ECO:0000256" key="3">
    <source>
        <dbReference type="ARBA" id="ARBA00022089"/>
    </source>
</evidence>
<organism evidence="13 14">
    <name type="scientific">Hypsizygus marmoreus</name>
    <name type="common">White beech mushroom</name>
    <name type="synonym">Agaricus marmoreus</name>
    <dbReference type="NCBI Taxonomy" id="39966"/>
    <lineage>
        <taxon>Eukaryota</taxon>
        <taxon>Fungi</taxon>
        <taxon>Dikarya</taxon>
        <taxon>Basidiomycota</taxon>
        <taxon>Agaricomycotina</taxon>
        <taxon>Agaricomycetes</taxon>
        <taxon>Agaricomycetidae</taxon>
        <taxon>Agaricales</taxon>
        <taxon>Tricholomatineae</taxon>
        <taxon>Lyophyllaceae</taxon>
        <taxon>Hypsizygus</taxon>
    </lineage>
</organism>
<evidence type="ECO:0000256" key="6">
    <source>
        <dbReference type="ARBA" id="ARBA00022824"/>
    </source>
</evidence>
<feature type="signal peptide" evidence="11">
    <location>
        <begin position="1"/>
        <end position="17"/>
    </location>
</feature>
<evidence type="ECO:0000256" key="11">
    <source>
        <dbReference type="SAM" id="SignalP"/>
    </source>
</evidence>
<reference evidence="13" key="1">
    <citation type="submission" date="2018-04" db="EMBL/GenBank/DDBJ databases">
        <title>Whole genome sequencing of Hypsizygus marmoreus.</title>
        <authorList>
            <person name="Choi I.-G."/>
            <person name="Min B."/>
            <person name="Kim J.-G."/>
            <person name="Kim S."/>
            <person name="Oh Y.-L."/>
            <person name="Kong W.-S."/>
            <person name="Park H."/>
            <person name="Jeong J."/>
            <person name="Song E.-S."/>
        </authorList>
    </citation>
    <scope>NUCLEOTIDE SEQUENCE [LARGE SCALE GENOMIC DNA]</scope>
    <source>
        <strain evidence="13">51987-8</strain>
    </source>
</reference>
<comment type="subcellular location">
    <subcellularLocation>
        <location evidence="1">Endoplasmic reticulum membrane</location>
        <topology evidence="1">Single-pass type I membrane protein</topology>
    </subcellularLocation>
</comment>
<dbReference type="GO" id="GO:0006078">
    <property type="term" value="P:(1-&gt;6)-beta-D-glucan biosynthetic process"/>
    <property type="evidence" value="ECO:0007669"/>
    <property type="project" value="TreeGrafter"/>
</dbReference>
<keyword evidence="5 11" id="KW-0732">Signal</keyword>
<dbReference type="PANTHER" id="PTHR28285">
    <property type="entry name" value="PROTEIN BIG1"/>
    <property type="match status" value="1"/>
</dbReference>
<evidence type="ECO:0000256" key="9">
    <source>
        <dbReference type="ARBA" id="ARBA00023316"/>
    </source>
</evidence>
<feature type="domain" description="V-type proton ATPase subunit S1/VOA1 transmembrane" evidence="12">
    <location>
        <begin position="229"/>
        <end position="265"/>
    </location>
</feature>
<evidence type="ECO:0000256" key="2">
    <source>
        <dbReference type="ARBA" id="ARBA00008203"/>
    </source>
</evidence>
<dbReference type="InterPro" id="IPR037654">
    <property type="entry name" value="Big1"/>
</dbReference>
<proteinExistence type="inferred from homology"/>
<accession>A0A369J092</accession>
<protein>
    <recommendedName>
        <fullName evidence="3">Protein BIG1</fullName>
    </recommendedName>
</protein>
<evidence type="ECO:0000256" key="7">
    <source>
        <dbReference type="ARBA" id="ARBA00022989"/>
    </source>
</evidence>
<comment type="caution">
    <text evidence="13">The sequence shown here is derived from an EMBL/GenBank/DDBJ whole genome shotgun (WGS) entry which is preliminary data.</text>
</comment>
<keyword evidence="7 10" id="KW-1133">Transmembrane helix</keyword>
<dbReference type="InParanoid" id="A0A369J092"/>
<dbReference type="Pfam" id="PF20520">
    <property type="entry name" value="Ac45-VOA1_TM"/>
    <property type="match status" value="1"/>
</dbReference>
<dbReference type="EMBL" id="LUEZ02000158">
    <property type="protein sequence ID" value="RDB15419.1"/>
    <property type="molecule type" value="Genomic_DNA"/>
</dbReference>
<evidence type="ECO:0000259" key="12">
    <source>
        <dbReference type="Pfam" id="PF20520"/>
    </source>
</evidence>
<sequence>MAGRFVVAAFLCPLALAFSDTVPLLAWSSKQSNTLDRLPTNVRHVQPLLDQILNDDVCELDAVILVDQPGLHASDLRTLPPSSALAQILSSSPSQRQFQYLSDPASLSTLAETISTQCNSHLITLTPASSPAGYFTHDAKNVVSITLPSLQDQVGGTRKDRMDVHAARLADELTYLAASFPAYLVLYTSSIPAFDTNALFEDQHAPRYVFESRDANTTLPEGGILKRYQLLTPGLILVLLVSFFVLVPILLVGFNALAGIQSPLRVEPPKGYSAADKKAQ</sequence>
<evidence type="ECO:0000313" key="13">
    <source>
        <dbReference type="EMBL" id="RDB15419.1"/>
    </source>
</evidence>
<evidence type="ECO:0000313" key="14">
    <source>
        <dbReference type="Proteomes" id="UP000076154"/>
    </source>
</evidence>
<dbReference type="OrthoDB" id="10029326at2759"/>
<gene>
    <name evidence="13" type="ORF">Hypma_004190</name>
</gene>
<keyword evidence="9" id="KW-0961">Cell wall biogenesis/degradation</keyword>
<dbReference type="PANTHER" id="PTHR28285:SF1">
    <property type="entry name" value="PROTEIN BIG1"/>
    <property type="match status" value="1"/>
</dbReference>
<keyword evidence="4 10" id="KW-0812">Transmembrane</keyword>
<keyword evidence="6" id="KW-0256">Endoplasmic reticulum</keyword>
<evidence type="ECO:0000256" key="1">
    <source>
        <dbReference type="ARBA" id="ARBA00004115"/>
    </source>
</evidence>
<feature type="transmembrane region" description="Helical" evidence="10">
    <location>
        <begin position="235"/>
        <end position="260"/>
    </location>
</feature>
<evidence type="ECO:0000256" key="10">
    <source>
        <dbReference type="SAM" id="Phobius"/>
    </source>
</evidence>
<dbReference type="GO" id="GO:0005789">
    <property type="term" value="C:endoplasmic reticulum membrane"/>
    <property type="evidence" value="ECO:0007669"/>
    <property type="project" value="UniProtKB-SubCell"/>
</dbReference>
<evidence type="ECO:0000256" key="5">
    <source>
        <dbReference type="ARBA" id="ARBA00022729"/>
    </source>
</evidence>
<feature type="chain" id="PRO_5016960619" description="Protein BIG1" evidence="11">
    <location>
        <begin position="18"/>
        <end position="280"/>
    </location>
</feature>